<dbReference type="Proteomes" id="UP000031561">
    <property type="component" value="Unassembled WGS sequence"/>
</dbReference>
<protein>
    <submittedName>
        <fullName evidence="2">Rhodanese-like domain-containing protein</fullName>
    </submittedName>
</protein>
<evidence type="ECO:0000313" key="2">
    <source>
        <dbReference type="EMBL" id="MCM1982181.1"/>
    </source>
</evidence>
<gene>
    <name evidence="2" type="ORF">QQ91_0004975</name>
</gene>
<dbReference type="EMBL" id="JTHE03000034">
    <property type="protein sequence ID" value="MCM1982181.1"/>
    <property type="molecule type" value="Genomic_DNA"/>
</dbReference>
<organism evidence="2 3">
    <name type="scientific">Lyngbya confervoides BDU141951</name>
    <dbReference type="NCBI Taxonomy" id="1574623"/>
    <lineage>
        <taxon>Bacteria</taxon>
        <taxon>Bacillati</taxon>
        <taxon>Cyanobacteriota</taxon>
        <taxon>Cyanophyceae</taxon>
        <taxon>Oscillatoriophycideae</taxon>
        <taxon>Oscillatoriales</taxon>
        <taxon>Microcoleaceae</taxon>
        <taxon>Lyngbya</taxon>
    </lineage>
</organism>
<dbReference type="PROSITE" id="PS50206">
    <property type="entry name" value="RHODANESE_3"/>
    <property type="match status" value="1"/>
</dbReference>
<dbReference type="PANTHER" id="PTHR43629:SF2">
    <property type="entry name" value="RHODANESE-LIKE_PPIC DOMAIN-CONTAINING PROTEIN 12, CHLOROPLASTIC"/>
    <property type="match status" value="1"/>
</dbReference>
<evidence type="ECO:0000313" key="3">
    <source>
        <dbReference type="Proteomes" id="UP000031561"/>
    </source>
</evidence>
<reference evidence="2 3" key="1">
    <citation type="journal article" date="2015" name="Genome Announc.">
        <title>Draft Genome Sequence of Filamentous Marine Cyanobacterium Lyngbya confervoides Strain BDU141951.</title>
        <authorList>
            <person name="Chandrababunaidu M.M."/>
            <person name="Sen D."/>
            <person name="Tripathy S."/>
        </authorList>
    </citation>
    <scope>NUCLEOTIDE SEQUENCE [LARGE SCALE GENOMIC DNA]</scope>
    <source>
        <strain evidence="2 3">BDU141951</strain>
    </source>
</reference>
<dbReference type="InterPro" id="IPR036873">
    <property type="entry name" value="Rhodanese-like_dom_sf"/>
</dbReference>
<dbReference type="InterPro" id="IPR052204">
    <property type="entry name" value="PpiC/parvulin_rotamase"/>
</dbReference>
<dbReference type="InterPro" id="IPR001763">
    <property type="entry name" value="Rhodanese-like_dom"/>
</dbReference>
<comment type="caution">
    <text evidence="2">The sequence shown here is derived from an EMBL/GenBank/DDBJ whole genome shotgun (WGS) entry which is preliminary data.</text>
</comment>
<dbReference type="Pfam" id="PF00581">
    <property type="entry name" value="Rhodanese"/>
    <property type="match status" value="1"/>
</dbReference>
<dbReference type="SUPFAM" id="SSF52821">
    <property type="entry name" value="Rhodanese/Cell cycle control phosphatase"/>
    <property type="match status" value="1"/>
</dbReference>
<dbReference type="Gene3D" id="3.40.250.10">
    <property type="entry name" value="Rhodanese-like domain"/>
    <property type="match status" value="1"/>
</dbReference>
<sequence>MPEITVEAFQSRLHAGGSSLQLIDVREPQEINVAALQGFQNFPLSQYQLWQNTILETLDPRAETYVLCHHGMRSAQMCAWLIHQGFTQVINIGGGIDAYSRCVDPSVPRY</sequence>
<keyword evidence="3" id="KW-1185">Reference proteome</keyword>
<feature type="domain" description="Rhodanese" evidence="1">
    <location>
        <begin position="16"/>
        <end position="108"/>
    </location>
</feature>
<name>A0ABD4T1A5_9CYAN</name>
<dbReference type="SMART" id="SM00450">
    <property type="entry name" value="RHOD"/>
    <property type="match status" value="1"/>
</dbReference>
<proteinExistence type="predicted"/>
<evidence type="ECO:0000259" key="1">
    <source>
        <dbReference type="PROSITE" id="PS50206"/>
    </source>
</evidence>
<dbReference type="PANTHER" id="PTHR43629">
    <property type="entry name" value="PEPTIDYL-PROLYL CIS-TRANS ISOMERASE"/>
    <property type="match status" value="1"/>
</dbReference>
<dbReference type="AlphaFoldDB" id="A0ABD4T1A5"/>
<accession>A0ABD4T1A5</accession>